<accession>G3IQ72</accession>
<gene>
    <name evidence="2" type="ORF">I79_026169</name>
</gene>
<dbReference type="InParanoid" id="G3IQ72"/>
<proteinExistence type="predicted"/>
<protein>
    <submittedName>
        <fullName evidence="2">Uncharacterized protein</fullName>
    </submittedName>
</protein>
<reference evidence="3" key="1">
    <citation type="journal article" date="2011" name="Nat. Biotechnol.">
        <title>The genomic sequence of the Chinese hamster ovary (CHO)-K1 cell line.</title>
        <authorList>
            <person name="Xu X."/>
            <person name="Nagarajan H."/>
            <person name="Lewis N.E."/>
            <person name="Pan S."/>
            <person name="Cai Z."/>
            <person name="Liu X."/>
            <person name="Chen W."/>
            <person name="Xie M."/>
            <person name="Wang W."/>
            <person name="Hammond S."/>
            <person name="Andersen M.R."/>
            <person name="Neff N."/>
            <person name="Passarelli B."/>
            <person name="Koh W."/>
            <person name="Fan H.C."/>
            <person name="Wang J."/>
            <person name="Gui Y."/>
            <person name="Lee K.H."/>
            <person name="Betenbaugh M.J."/>
            <person name="Quake S.R."/>
            <person name="Famili I."/>
            <person name="Palsson B.O."/>
            <person name="Wang J."/>
        </authorList>
    </citation>
    <scope>NUCLEOTIDE SEQUENCE [LARGE SCALE GENOMIC DNA]</scope>
    <source>
        <strain evidence="3">CHO K1 cell line</strain>
    </source>
</reference>
<feature type="region of interest" description="Disordered" evidence="1">
    <location>
        <begin position="1"/>
        <end position="77"/>
    </location>
</feature>
<sequence length="77" mass="8477">MHLSPPAVQNGAKLGKEAETSIKQDENLAGLEDEMQKGHPGGGALLEKDLRKDDRPAPGRYRRNKAQRPVFVNSRVT</sequence>
<dbReference type="Proteomes" id="UP000001075">
    <property type="component" value="Unassembled WGS sequence"/>
</dbReference>
<organism evidence="2 3">
    <name type="scientific">Cricetulus griseus</name>
    <name type="common">Chinese hamster</name>
    <name type="synonym">Cricetulus barabensis griseus</name>
    <dbReference type="NCBI Taxonomy" id="10029"/>
    <lineage>
        <taxon>Eukaryota</taxon>
        <taxon>Metazoa</taxon>
        <taxon>Chordata</taxon>
        <taxon>Craniata</taxon>
        <taxon>Vertebrata</taxon>
        <taxon>Euteleostomi</taxon>
        <taxon>Mammalia</taxon>
        <taxon>Eutheria</taxon>
        <taxon>Euarchontoglires</taxon>
        <taxon>Glires</taxon>
        <taxon>Rodentia</taxon>
        <taxon>Myomorpha</taxon>
        <taxon>Muroidea</taxon>
        <taxon>Cricetidae</taxon>
        <taxon>Cricetinae</taxon>
        <taxon>Cricetulus</taxon>
    </lineage>
</organism>
<evidence type="ECO:0000256" key="1">
    <source>
        <dbReference type="SAM" id="MobiDB-lite"/>
    </source>
</evidence>
<feature type="compositionally biased region" description="Basic and acidic residues" evidence="1">
    <location>
        <begin position="46"/>
        <end position="57"/>
    </location>
</feature>
<evidence type="ECO:0000313" key="2">
    <source>
        <dbReference type="EMBL" id="EGV91205.1"/>
    </source>
</evidence>
<feature type="compositionally biased region" description="Basic and acidic residues" evidence="1">
    <location>
        <begin position="14"/>
        <end position="26"/>
    </location>
</feature>
<name>G3IQ72_CRIGR</name>
<evidence type="ECO:0000313" key="3">
    <source>
        <dbReference type="Proteomes" id="UP000001075"/>
    </source>
</evidence>
<dbReference type="AlphaFoldDB" id="G3IQ72"/>
<dbReference type="EMBL" id="JH032244">
    <property type="protein sequence ID" value="EGV91205.1"/>
    <property type="molecule type" value="Genomic_DNA"/>
</dbReference>